<keyword evidence="3" id="KW-1185">Reference proteome</keyword>
<evidence type="ECO:0000256" key="1">
    <source>
        <dbReference type="SAM" id="MobiDB-lite"/>
    </source>
</evidence>
<organism evidence="2 3">
    <name type="scientific">Rhodopirellula baltica (strain DSM 10527 / NCIMB 13988 / SH1)</name>
    <dbReference type="NCBI Taxonomy" id="243090"/>
    <lineage>
        <taxon>Bacteria</taxon>
        <taxon>Pseudomonadati</taxon>
        <taxon>Planctomycetota</taxon>
        <taxon>Planctomycetia</taxon>
        <taxon>Pirellulales</taxon>
        <taxon>Pirellulaceae</taxon>
        <taxon>Rhodopirellula</taxon>
    </lineage>
</organism>
<evidence type="ECO:0000313" key="2">
    <source>
        <dbReference type="EMBL" id="CAD73044.1"/>
    </source>
</evidence>
<evidence type="ECO:0000313" key="3">
    <source>
        <dbReference type="Proteomes" id="UP000001025"/>
    </source>
</evidence>
<dbReference type="EnsemblBacteria" id="CAD73044">
    <property type="protein sequence ID" value="CAD73044"/>
    <property type="gene ID" value="RB3189"/>
</dbReference>
<dbReference type="AlphaFoldDB" id="Q7UUN5"/>
<gene>
    <name evidence="2" type="ordered locus">RB3189</name>
</gene>
<feature type="compositionally biased region" description="Basic and acidic residues" evidence="1">
    <location>
        <begin position="16"/>
        <end position="28"/>
    </location>
</feature>
<dbReference type="HOGENOM" id="CLU_2275250_0_0_0"/>
<dbReference type="KEGG" id="rba:RB3189"/>
<protein>
    <submittedName>
        <fullName evidence="2">Uncharacterized protein</fullName>
    </submittedName>
</protein>
<name>Q7UUN5_RHOBA</name>
<dbReference type="EMBL" id="BX294138">
    <property type="protein sequence ID" value="CAD73044.1"/>
    <property type="molecule type" value="Genomic_DNA"/>
</dbReference>
<accession>Q7UUN5</accession>
<feature type="region of interest" description="Disordered" evidence="1">
    <location>
        <begin position="52"/>
        <end position="102"/>
    </location>
</feature>
<proteinExistence type="predicted"/>
<sequence>MSRQFRSVMGDQSAANHRDSSKLSRDWRKVHVNAIVRSKRFDCCEPNERVRKAGKFLTQNKRPCQTSDSKSDSDGLPHPHKTNQMQSNCQNSLIGGAVRTRA</sequence>
<dbReference type="InParanoid" id="Q7UUN5"/>
<dbReference type="Proteomes" id="UP000001025">
    <property type="component" value="Chromosome"/>
</dbReference>
<reference evidence="2 3" key="1">
    <citation type="journal article" date="2003" name="Proc. Natl. Acad. Sci. U.S.A.">
        <title>Complete genome sequence of the marine planctomycete Pirellula sp. strain 1.</title>
        <authorList>
            <person name="Gloeckner F.O."/>
            <person name="Kube M."/>
            <person name="Bauer M."/>
            <person name="Teeling H."/>
            <person name="Lombardot T."/>
            <person name="Ludwig W."/>
            <person name="Gade D."/>
            <person name="Beck A."/>
            <person name="Borzym K."/>
            <person name="Heitmann K."/>
            <person name="Rabus R."/>
            <person name="Schlesner H."/>
            <person name="Amann R."/>
            <person name="Reinhardt R."/>
        </authorList>
    </citation>
    <scope>NUCLEOTIDE SEQUENCE [LARGE SCALE GENOMIC DNA]</scope>
    <source>
        <strain evidence="3">DSM 10527 / NCIMB 13988 / SH1</strain>
    </source>
</reference>
<feature type="compositionally biased region" description="Polar residues" evidence="1">
    <location>
        <begin position="82"/>
        <end position="93"/>
    </location>
</feature>
<feature type="region of interest" description="Disordered" evidence="1">
    <location>
        <begin position="1"/>
        <end position="28"/>
    </location>
</feature>
<feature type="compositionally biased region" description="Polar residues" evidence="1">
    <location>
        <begin position="57"/>
        <end position="68"/>
    </location>
</feature>